<reference evidence="3" key="1">
    <citation type="submission" date="2021-01" db="EMBL/GenBank/DDBJ databases">
        <title>KCTC 19127 draft genome.</title>
        <authorList>
            <person name="An D."/>
        </authorList>
    </citation>
    <scope>NUCLEOTIDE SEQUENCE</scope>
    <source>
        <strain evidence="3">KCTC 19127</strain>
    </source>
</reference>
<dbReference type="SUPFAM" id="SSF47240">
    <property type="entry name" value="Ferritin-like"/>
    <property type="match status" value="1"/>
</dbReference>
<dbReference type="CDD" id="cd00657">
    <property type="entry name" value="Ferritin_like"/>
    <property type="match status" value="1"/>
</dbReference>
<name>A0A938YI46_9ACTN</name>
<sequence>MTAPSTPAGDPGTSTAPPENVDSPTGAVGTPTPTVAAGPLGQDEIDALQGALGAEQAAVYSYGLVAAHPQDQNELTTTLQILQGHRNRRDLTEERLTQGGATPVGNAAAYQPATPVTDVAGARVLAQDIEFDCAAAWRVVIGSTDQAELRGFALAGLSDAAVRLAQWKVLAGTVPSTVPFPGQG</sequence>
<evidence type="ECO:0000313" key="4">
    <source>
        <dbReference type="Proteomes" id="UP000663801"/>
    </source>
</evidence>
<feature type="region of interest" description="Disordered" evidence="1">
    <location>
        <begin position="1"/>
        <end position="40"/>
    </location>
</feature>
<dbReference type="EMBL" id="JAERWL010000002">
    <property type="protein sequence ID" value="MBM9475031.1"/>
    <property type="molecule type" value="Genomic_DNA"/>
</dbReference>
<evidence type="ECO:0000259" key="2">
    <source>
        <dbReference type="Pfam" id="PF14530"/>
    </source>
</evidence>
<comment type="caution">
    <text evidence="3">The sequence shown here is derived from an EMBL/GenBank/DDBJ whole genome shotgun (WGS) entry which is preliminary data.</text>
</comment>
<dbReference type="InterPro" id="IPR009078">
    <property type="entry name" value="Ferritin-like_SF"/>
</dbReference>
<dbReference type="Pfam" id="PF14530">
    <property type="entry name" value="DUF4439"/>
    <property type="match status" value="1"/>
</dbReference>
<dbReference type="InterPro" id="IPR012347">
    <property type="entry name" value="Ferritin-like"/>
</dbReference>
<accession>A0A938YI46</accession>
<evidence type="ECO:0000313" key="3">
    <source>
        <dbReference type="EMBL" id="MBM9475031.1"/>
    </source>
</evidence>
<dbReference type="Gene3D" id="1.20.1260.10">
    <property type="match status" value="1"/>
</dbReference>
<keyword evidence="4" id="KW-1185">Reference proteome</keyword>
<dbReference type="AlphaFoldDB" id="A0A938YI46"/>
<feature type="domain" description="DUF4439" evidence="2">
    <location>
        <begin position="47"/>
        <end position="182"/>
    </location>
</feature>
<protein>
    <submittedName>
        <fullName evidence="3">Ferritin-like domain-containing protein</fullName>
    </submittedName>
</protein>
<evidence type="ECO:0000256" key="1">
    <source>
        <dbReference type="SAM" id="MobiDB-lite"/>
    </source>
</evidence>
<organism evidence="3 4">
    <name type="scientific">Nakamurella flavida</name>
    <dbReference type="NCBI Taxonomy" id="363630"/>
    <lineage>
        <taxon>Bacteria</taxon>
        <taxon>Bacillati</taxon>
        <taxon>Actinomycetota</taxon>
        <taxon>Actinomycetes</taxon>
        <taxon>Nakamurellales</taxon>
        <taxon>Nakamurellaceae</taxon>
        <taxon>Nakamurella</taxon>
    </lineage>
</organism>
<proteinExistence type="predicted"/>
<feature type="compositionally biased region" description="Low complexity" evidence="1">
    <location>
        <begin position="24"/>
        <end position="39"/>
    </location>
</feature>
<dbReference type="InterPro" id="IPR029447">
    <property type="entry name" value="DUF4439"/>
</dbReference>
<gene>
    <name evidence="3" type="ORF">JL107_01100</name>
</gene>
<dbReference type="Proteomes" id="UP000663801">
    <property type="component" value="Unassembled WGS sequence"/>
</dbReference>
<dbReference type="RefSeq" id="WP_205255185.1">
    <property type="nucleotide sequence ID" value="NZ_BAAAPV010000001.1"/>
</dbReference>